<reference evidence="2 3" key="1">
    <citation type="submission" date="2016-10" db="EMBL/GenBank/DDBJ databases">
        <authorList>
            <person name="de Groot N.N."/>
        </authorList>
    </citation>
    <scope>NUCLEOTIDE SEQUENCE [LARGE SCALE GENOMIC DNA]</scope>
    <source>
        <strain evidence="2 3">CPCC 201354</strain>
    </source>
</reference>
<sequence>MVNPDDLLAWLPGGENVSAHTPGCSRPCFSDGKS</sequence>
<proteinExistence type="predicted"/>
<gene>
    <name evidence="2" type="ORF">SAMN05421505_113198</name>
</gene>
<dbReference type="AlphaFoldDB" id="A0A1G8B7Y8"/>
<feature type="region of interest" description="Disordered" evidence="1">
    <location>
        <begin position="14"/>
        <end position="34"/>
    </location>
</feature>
<keyword evidence="3" id="KW-1185">Reference proteome</keyword>
<organism evidence="2 3">
    <name type="scientific">Sinosporangium album</name>
    <dbReference type="NCBI Taxonomy" id="504805"/>
    <lineage>
        <taxon>Bacteria</taxon>
        <taxon>Bacillati</taxon>
        <taxon>Actinomycetota</taxon>
        <taxon>Actinomycetes</taxon>
        <taxon>Streptosporangiales</taxon>
        <taxon>Streptosporangiaceae</taxon>
        <taxon>Sinosporangium</taxon>
    </lineage>
</organism>
<protein>
    <submittedName>
        <fullName evidence="2">Uncharacterized protein</fullName>
    </submittedName>
</protein>
<dbReference type="Proteomes" id="UP000198923">
    <property type="component" value="Unassembled WGS sequence"/>
</dbReference>
<evidence type="ECO:0000313" key="2">
    <source>
        <dbReference type="EMBL" id="SDH29306.1"/>
    </source>
</evidence>
<dbReference type="EMBL" id="FNCN01000013">
    <property type="protein sequence ID" value="SDH29306.1"/>
    <property type="molecule type" value="Genomic_DNA"/>
</dbReference>
<evidence type="ECO:0000313" key="3">
    <source>
        <dbReference type="Proteomes" id="UP000198923"/>
    </source>
</evidence>
<name>A0A1G8B7Y8_9ACTN</name>
<dbReference type="STRING" id="504805.SAMN05421505_113198"/>
<evidence type="ECO:0000256" key="1">
    <source>
        <dbReference type="SAM" id="MobiDB-lite"/>
    </source>
</evidence>
<accession>A0A1G8B7Y8</accession>